<accession>A0ABZ2K9Z3</accession>
<evidence type="ECO:0000313" key="8">
    <source>
        <dbReference type="EMBL" id="WXA95487.1"/>
    </source>
</evidence>
<keyword evidence="5" id="KW-0802">TPR repeat</keyword>
<feature type="region of interest" description="Disordered" evidence="6">
    <location>
        <begin position="350"/>
        <end position="378"/>
    </location>
</feature>
<dbReference type="Gene3D" id="1.25.40.10">
    <property type="entry name" value="Tetratricopeptide repeat domain"/>
    <property type="match status" value="1"/>
</dbReference>
<evidence type="ECO:0000313" key="9">
    <source>
        <dbReference type="Proteomes" id="UP001379533"/>
    </source>
</evidence>
<dbReference type="PROSITE" id="PS00109">
    <property type="entry name" value="PROTEIN_KINASE_TYR"/>
    <property type="match status" value="1"/>
</dbReference>
<protein>
    <submittedName>
        <fullName evidence="8">Protein kinase</fullName>
    </submittedName>
</protein>
<dbReference type="CDD" id="cd14014">
    <property type="entry name" value="STKc_PknB_like"/>
    <property type="match status" value="1"/>
</dbReference>
<feature type="compositionally biased region" description="Pro residues" evidence="6">
    <location>
        <begin position="351"/>
        <end position="366"/>
    </location>
</feature>
<dbReference type="EMBL" id="CP089982">
    <property type="protein sequence ID" value="WXA95487.1"/>
    <property type="molecule type" value="Genomic_DNA"/>
</dbReference>
<dbReference type="Gene3D" id="1.10.510.10">
    <property type="entry name" value="Transferase(Phosphotransferase) domain 1"/>
    <property type="match status" value="1"/>
</dbReference>
<sequence>MSASHAAFEGERFGPYRVLSKLASGGMADVWFVETVAGSQRGVLKTMRPELAASSELMSLFVDEGRVAAELQHENIAKVMDVGVLDGQAYIAMEFVHGRTLRQIAQQCREQQRRMDTWFLLRVLLEVCSALEYLHSYADADGWHLGLVHGDVSPENIMVGFNGSVKLVDFGITRAANRNNLVIGKPWYMAPEQIQSTGMVDHRSDLYALGVVLYESLTGYRPYTGATHADVLARALEGRPAPPQEIARGISEPLAWTALRAMARDPDHRFSTAADLAAALKARLRELDAGSHPRSLDGYMASIFGEPDTLASTIMRTINERTEPGPAHSELPTAPVAPSVLAEAIARAQSTPPPALPATQPVPAPTMPSDRPPVERSGEFPAQRMHVGADIFARAPRRELAPVFGGAAIARSSPMGGRARSVQESEAAKLFEEGLALLSAKDFSGAQEAWKRAIELDPRERRYQINLKRLQERFRDGDQ</sequence>
<gene>
    <name evidence="8" type="ORF">LZC95_01355</name>
</gene>
<dbReference type="InterPro" id="IPR008266">
    <property type="entry name" value="Tyr_kinase_AS"/>
</dbReference>
<evidence type="ECO:0000256" key="1">
    <source>
        <dbReference type="ARBA" id="ARBA00022679"/>
    </source>
</evidence>
<dbReference type="InterPro" id="IPR011009">
    <property type="entry name" value="Kinase-like_dom_sf"/>
</dbReference>
<dbReference type="InterPro" id="IPR011990">
    <property type="entry name" value="TPR-like_helical_dom_sf"/>
</dbReference>
<keyword evidence="3 8" id="KW-0418">Kinase</keyword>
<dbReference type="SUPFAM" id="SSF56112">
    <property type="entry name" value="Protein kinase-like (PK-like)"/>
    <property type="match status" value="1"/>
</dbReference>
<keyword evidence="1" id="KW-0808">Transferase</keyword>
<dbReference type="PANTHER" id="PTHR43289">
    <property type="entry name" value="MITOGEN-ACTIVATED PROTEIN KINASE KINASE KINASE 20-RELATED"/>
    <property type="match status" value="1"/>
</dbReference>
<dbReference type="Gene3D" id="3.30.200.20">
    <property type="entry name" value="Phosphorylase Kinase, domain 1"/>
    <property type="match status" value="1"/>
</dbReference>
<feature type="domain" description="Protein kinase" evidence="7">
    <location>
        <begin position="16"/>
        <end position="284"/>
    </location>
</feature>
<evidence type="ECO:0000256" key="3">
    <source>
        <dbReference type="ARBA" id="ARBA00022777"/>
    </source>
</evidence>
<dbReference type="GO" id="GO:0016301">
    <property type="term" value="F:kinase activity"/>
    <property type="evidence" value="ECO:0007669"/>
    <property type="project" value="UniProtKB-KW"/>
</dbReference>
<evidence type="ECO:0000256" key="6">
    <source>
        <dbReference type="SAM" id="MobiDB-lite"/>
    </source>
</evidence>
<feature type="repeat" description="TPR" evidence="5">
    <location>
        <begin position="427"/>
        <end position="460"/>
    </location>
</feature>
<evidence type="ECO:0000256" key="5">
    <source>
        <dbReference type="PROSITE-ProRule" id="PRU00339"/>
    </source>
</evidence>
<organism evidence="8 9">
    <name type="scientific">Pendulispora brunnea</name>
    <dbReference type="NCBI Taxonomy" id="2905690"/>
    <lineage>
        <taxon>Bacteria</taxon>
        <taxon>Pseudomonadati</taxon>
        <taxon>Myxococcota</taxon>
        <taxon>Myxococcia</taxon>
        <taxon>Myxococcales</taxon>
        <taxon>Sorangiineae</taxon>
        <taxon>Pendulisporaceae</taxon>
        <taxon>Pendulispora</taxon>
    </lineage>
</organism>
<name>A0ABZ2K9Z3_9BACT</name>
<evidence type="ECO:0000259" key="7">
    <source>
        <dbReference type="PROSITE" id="PS50011"/>
    </source>
</evidence>
<keyword evidence="4" id="KW-0067">ATP-binding</keyword>
<dbReference type="PANTHER" id="PTHR43289:SF6">
    <property type="entry name" value="SERINE_THREONINE-PROTEIN KINASE NEKL-3"/>
    <property type="match status" value="1"/>
</dbReference>
<dbReference type="PROSITE" id="PS50011">
    <property type="entry name" value="PROTEIN_KINASE_DOM"/>
    <property type="match status" value="1"/>
</dbReference>
<keyword evidence="2" id="KW-0547">Nucleotide-binding</keyword>
<evidence type="ECO:0000256" key="2">
    <source>
        <dbReference type="ARBA" id="ARBA00022741"/>
    </source>
</evidence>
<keyword evidence="9" id="KW-1185">Reference proteome</keyword>
<evidence type="ECO:0000256" key="4">
    <source>
        <dbReference type="ARBA" id="ARBA00022840"/>
    </source>
</evidence>
<dbReference type="InterPro" id="IPR000719">
    <property type="entry name" value="Prot_kinase_dom"/>
</dbReference>
<dbReference type="PROSITE" id="PS50005">
    <property type="entry name" value="TPR"/>
    <property type="match status" value="1"/>
</dbReference>
<dbReference type="Proteomes" id="UP001379533">
    <property type="component" value="Chromosome"/>
</dbReference>
<dbReference type="RefSeq" id="WP_394846092.1">
    <property type="nucleotide sequence ID" value="NZ_CP089982.1"/>
</dbReference>
<dbReference type="Pfam" id="PF00069">
    <property type="entry name" value="Pkinase"/>
    <property type="match status" value="1"/>
</dbReference>
<proteinExistence type="predicted"/>
<reference evidence="8 9" key="1">
    <citation type="submission" date="2021-12" db="EMBL/GenBank/DDBJ databases">
        <title>Discovery of the Pendulisporaceae a myxobacterial family with distinct sporulation behavior and unique specialized metabolism.</title>
        <authorList>
            <person name="Garcia R."/>
            <person name="Popoff A."/>
            <person name="Bader C.D."/>
            <person name="Loehr J."/>
            <person name="Walesch S."/>
            <person name="Walt C."/>
            <person name="Boldt J."/>
            <person name="Bunk B."/>
            <person name="Haeckl F.J.F.P.J."/>
            <person name="Gunesch A.P."/>
            <person name="Birkelbach J."/>
            <person name="Nuebel U."/>
            <person name="Pietschmann T."/>
            <person name="Bach T."/>
            <person name="Mueller R."/>
        </authorList>
    </citation>
    <scope>NUCLEOTIDE SEQUENCE [LARGE SCALE GENOMIC DNA]</scope>
    <source>
        <strain evidence="8 9">MSr12523</strain>
    </source>
</reference>
<dbReference type="InterPro" id="IPR019734">
    <property type="entry name" value="TPR_rpt"/>
</dbReference>